<comment type="caution">
    <text evidence="1">The sequence shown here is derived from an EMBL/GenBank/DDBJ whole genome shotgun (WGS) entry which is preliminary data.</text>
</comment>
<evidence type="ECO:0000313" key="2">
    <source>
        <dbReference type="Proteomes" id="UP001596074"/>
    </source>
</evidence>
<sequence length="240" mass="26147">MTGVVADQLARPREMLAMLERARPGEQVLDQAMATSRHNDMLFTCGNSYTPVNATLAHVRCHIPGGCGVILPRTNHSLRPPRIRFSEAGESMSRDERKIMSTRGRRSLTVAAVTVAFLGLTASQASASTTVSVRTTDSGAIGGTGIFWGDNPGAYDPDMRTRERLGACDKQSDGLRVYAEVQWGSNNFFAIEDADGAGNGCHEVWLPNIKEETKVYIKACLKDGHNGRQRYCSDWGVARA</sequence>
<dbReference type="EMBL" id="JBHSON010000057">
    <property type="protein sequence ID" value="MFC5750698.1"/>
    <property type="molecule type" value="Genomic_DNA"/>
</dbReference>
<keyword evidence="2" id="KW-1185">Reference proteome</keyword>
<gene>
    <name evidence="1" type="ORF">ACFPZN_34185</name>
</gene>
<evidence type="ECO:0000313" key="1">
    <source>
        <dbReference type="EMBL" id="MFC5750698.1"/>
    </source>
</evidence>
<proteinExistence type="predicted"/>
<reference evidence="2" key="1">
    <citation type="journal article" date="2019" name="Int. J. Syst. Evol. Microbiol.">
        <title>The Global Catalogue of Microorganisms (GCM) 10K type strain sequencing project: providing services to taxonomists for standard genome sequencing and annotation.</title>
        <authorList>
            <consortium name="The Broad Institute Genomics Platform"/>
            <consortium name="The Broad Institute Genome Sequencing Center for Infectious Disease"/>
            <person name="Wu L."/>
            <person name="Ma J."/>
        </authorList>
    </citation>
    <scope>NUCLEOTIDE SEQUENCE [LARGE SCALE GENOMIC DNA]</scope>
    <source>
        <strain evidence="2">KCTC 42087</strain>
    </source>
</reference>
<dbReference type="RefSeq" id="WP_378286454.1">
    <property type="nucleotide sequence ID" value="NZ_JBHSON010000057.1"/>
</dbReference>
<accession>A0ABW1AAQ5</accession>
<name>A0ABW1AAQ5_9ACTN</name>
<protein>
    <submittedName>
        <fullName evidence="1">Uncharacterized protein</fullName>
    </submittedName>
</protein>
<organism evidence="1 2">
    <name type="scientific">Actinomadura rugatobispora</name>
    <dbReference type="NCBI Taxonomy" id="1994"/>
    <lineage>
        <taxon>Bacteria</taxon>
        <taxon>Bacillati</taxon>
        <taxon>Actinomycetota</taxon>
        <taxon>Actinomycetes</taxon>
        <taxon>Streptosporangiales</taxon>
        <taxon>Thermomonosporaceae</taxon>
        <taxon>Actinomadura</taxon>
    </lineage>
</organism>
<dbReference type="Proteomes" id="UP001596074">
    <property type="component" value="Unassembled WGS sequence"/>
</dbReference>